<dbReference type="Pfam" id="PF02683">
    <property type="entry name" value="DsbD_TM"/>
    <property type="match status" value="1"/>
</dbReference>
<evidence type="ECO:0000313" key="8">
    <source>
        <dbReference type="EMBL" id="QIK71260.1"/>
    </source>
</evidence>
<dbReference type="InterPro" id="IPR003834">
    <property type="entry name" value="Cyt_c_assmbl_TM_dom"/>
</dbReference>
<evidence type="ECO:0000256" key="5">
    <source>
        <dbReference type="ARBA" id="ARBA00023136"/>
    </source>
</evidence>
<feature type="transmembrane region" description="Helical" evidence="6">
    <location>
        <begin position="198"/>
        <end position="219"/>
    </location>
</feature>
<organism evidence="8 9">
    <name type="scientific">Propioniciclava coleopterorum</name>
    <dbReference type="NCBI Taxonomy" id="2714937"/>
    <lineage>
        <taxon>Bacteria</taxon>
        <taxon>Bacillati</taxon>
        <taxon>Actinomycetota</taxon>
        <taxon>Actinomycetes</taxon>
        <taxon>Propionibacteriales</taxon>
        <taxon>Propionibacteriaceae</taxon>
        <taxon>Propioniciclava</taxon>
    </lineage>
</organism>
<feature type="transmembrane region" description="Helical" evidence="6">
    <location>
        <begin position="117"/>
        <end position="146"/>
    </location>
</feature>
<feature type="transmembrane region" description="Helical" evidence="6">
    <location>
        <begin position="246"/>
        <end position="267"/>
    </location>
</feature>
<dbReference type="PANTHER" id="PTHR31272:SF4">
    <property type="entry name" value="CYTOCHROME C-TYPE BIOGENESIS PROTEIN HI_1454-RELATED"/>
    <property type="match status" value="1"/>
</dbReference>
<evidence type="ECO:0000256" key="1">
    <source>
        <dbReference type="ARBA" id="ARBA00004141"/>
    </source>
</evidence>
<evidence type="ECO:0000256" key="2">
    <source>
        <dbReference type="ARBA" id="ARBA00006143"/>
    </source>
</evidence>
<protein>
    <submittedName>
        <fullName evidence="8">Cytochrome c biogenesis protein CcdA</fullName>
    </submittedName>
</protein>
<feature type="transmembrane region" description="Helical" evidence="6">
    <location>
        <begin position="6"/>
        <end position="33"/>
    </location>
</feature>
<gene>
    <name evidence="8" type="ORF">G7070_01870</name>
</gene>
<dbReference type="RefSeq" id="WP_166231498.1">
    <property type="nucleotide sequence ID" value="NZ_CP049865.1"/>
</dbReference>
<dbReference type="Proteomes" id="UP000501058">
    <property type="component" value="Chromosome"/>
</dbReference>
<evidence type="ECO:0000256" key="6">
    <source>
        <dbReference type="SAM" id="Phobius"/>
    </source>
</evidence>
<accession>A0A6G7Y353</accession>
<keyword evidence="3 6" id="KW-0812">Transmembrane</keyword>
<reference evidence="8 9" key="1">
    <citation type="submission" date="2020-03" db="EMBL/GenBank/DDBJ databases">
        <title>Propioniciclava sp. nov., isolated from Hydrophilus acuminatus.</title>
        <authorList>
            <person name="Hyun D.-W."/>
            <person name="Bae J.-W."/>
        </authorList>
    </citation>
    <scope>NUCLEOTIDE SEQUENCE [LARGE SCALE GENOMIC DNA]</scope>
    <source>
        <strain evidence="8 9">HDW11</strain>
    </source>
</reference>
<dbReference type="PANTHER" id="PTHR31272">
    <property type="entry name" value="CYTOCHROME C-TYPE BIOGENESIS PROTEIN HI_1454-RELATED"/>
    <property type="match status" value="1"/>
</dbReference>
<name>A0A6G7Y353_9ACTN</name>
<feature type="domain" description="Cytochrome C biogenesis protein transmembrane" evidence="7">
    <location>
        <begin position="6"/>
        <end position="189"/>
    </location>
</feature>
<dbReference type="InterPro" id="IPR051790">
    <property type="entry name" value="Cytochrome_c-biogenesis_DsbD"/>
</dbReference>
<keyword evidence="5 6" id="KW-0472">Membrane</keyword>
<dbReference type="AlphaFoldDB" id="A0A6G7Y353"/>
<comment type="similarity">
    <text evidence="2">Belongs to the DsbD family.</text>
</comment>
<dbReference type="GO" id="GO:0016020">
    <property type="term" value="C:membrane"/>
    <property type="evidence" value="ECO:0007669"/>
    <property type="project" value="UniProtKB-SubCell"/>
</dbReference>
<dbReference type="GO" id="GO:0017004">
    <property type="term" value="P:cytochrome complex assembly"/>
    <property type="evidence" value="ECO:0007669"/>
    <property type="project" value="InterPro"/>
</dbReference>
<evidence type="ECO:0000259" key="7">
    <source>
        <dbReference type="Pfam" id="PF02683"/>
    </source>
</evidence>
<keyword evidence="9" id="KW-1185">Reference proteome</keyword>
<feature type="transmembrane region" description="Helical" evidence="6">
    <location>
        <begin position="152"/>
        <end position="177"/>
    </location>
</feature>
<comment type="subcellular location">
    <subcellularLocation>
        <location evidence="1">Membrane</location>
        <topology evidence="1">Multi-pass membrane protein</topology>
    </subcellularLocation>
</comment>
<evidence type="ECO:0000256" key="3">
    <source>
        <dbReference type="ARBA" id="ARBA00022692"/>
    </source>
</evidence>
<feature type="transmembrane region" description="Helical" evidence="6">
    <location>
        <begin position="74"/>
        <end position="96"/>
    </location>
</feature>
<sequence>MDIGLLAAFVGGTLALLSPCAALMLPAFFASTVGSGPRLLAHGAVFYLGLLLVLVPVGTGAGALGTLFVTHRQAIVLLASVVLVVLGAAQALGFGFDPSRLLPASADLHARAASRTGLAKTLLLGAASGIAGFCAGPILGAVLTLAAARGDALAAGVLLAVYGAGMVVPLLAIAALWQRLGDRGRRWLRGRTVTALGRELHTTSLVTGVLIMAVGVLFWTTNGLVGAPALVPVEAQAWLQERAGGLASPVVDALVVLGGAALVLLVWAGRRRVRGGDAQDAEDARGARP</sequence>
<keyword evidence="4 6" id="KW-1133">Transmembrane helix</keyword>
<dbReference type="KEGG" id="prv:G7070_01870"/>
<feature type="transmembrane region" description="Helical" evidence="6">
    <location>
        <begin position="45"/>
        <end position="68"/>
    </location>
</feature>
<evidence type="ECO:0000313" key="9">
    <source>
        <dbReference type="Proteomes" id="UP000501058"/>
    </source>
</evidence>
<dbReference type="EMBL" id="CP049865">
    <property type="protein sequence ID" value="QIK71260.1"/>
    <property type="molecule type" value="Genomic_DNA"/>
</dbReference>
<proteinExistence type="inferred from homology"/>
<evidence type="ECO:0000256" key="4">
    <source>
        <dbReference type="ARBA" id="ARBA00022989"/>
    </source>
</evidence>